<dbReference type="GO" id="GO:0008270">
    <property type="term" value="F:zinc ion binding"/>
    <property type="evidence" value="ECO:0007669"/>
    <property type="project" value="UniProtKB-KW"/>
</dbReference>
<dbReference type="PROSITE" id="PS50158">
    <property type="entry name" value="ZF_CCHC"/>
    <property type="match status" value="1"/>
</dbReference>
<proteinExistence type="predicted"/>
<evidence type="ECO:0000313" key="4">
    <source>
        <dbReference type="EMBL" id="KAH3855996.1"/>
    </source>
</evidence>
<keyword evidence="1" id="KW-0479">Metal-binding</keyword>
<dbReference type="AlphaFoldDB" id="A0A9D4LDA3"/>
<evidence type="ECO:0000256" key="2">
    <source>
        <dbReference type="SAM" id="MobiDB-lite"/>
    </source>
</evidence>
<dbReference type="InterPro" id="IPR036875">
    <property type="entry name" value="Znf_CCHC_sf"/>
</dbReference>
<keyword evidence="1" id="KW-0863">Zinc-finger</keyword>
<gene>
    <name evidence="4" type="ORF">DPMN_098576</name>
</gene>
<reference evidence="4" key="2">
    <citation type="submission" date="2020-11" db="EMBL/GenBank/DDBJ databases">
        <authorList>
            <person name="McCartney M.A."/>
            <person name="Auch B."/>
            <person name="Kono T."/>
            <person name="Mallez S."/>
            <person name="Becker A."/>
            <person name="Gohl D.M."/>
            <person name="Silverstein K.A.T."/>
            <person name="Koren S."/>
            <person name="Bechman K.B."/>
            <person name="Herman A."/>
            <person name="Abrahante J.E."/>
            <person name="Garbe J."/>
        </authorList>
    </citation>
    <scope>NUCLEOTIDE SEQUENCE</scope>
    <source>
        <strain evidence="4">Duluth1</strain>
        <tissue evidence="4">Whole animal</tissue>
    </source>
</reference>
<evidence type="ECO:0000259" key="3">
    <source>
        <dbReference type="PROSITE" id="PS50158"/>
    </source>
</evidence>
<dbReference type="InterPro" id="IPR001878">
    <property type="entry name" value="Znf_CCHC"/>
</dbReference>
<dbReference type="SUPFAM" id="SSF57756">
    <property type="entry name" value="Retrovirus zinc finger-like domains"/>
    <property type="match status" value="1"/>
</dbReference>
<keyword evidence="1" id="KW-0862">Zinc</keyword>
<comment type="caution">
    <text evidence="4">The sequence shown here is derived from an EMBL/GenBank/DDBJ whole genome shotgun (WGS) entry which is preliminary data.</text>
</comment>
<feature type="compositionally biased region" description="Basic residues" evidence="2">
    <location>
        <begin position="92"/>
        <end position="103"/>
    </location>
</feature>
<feature type="compositionally biased region" description="Basic and acidic residues" evidence="2">
    <location>
        <begin position="1"/>
        <end position="15"/>
    </location>
</feature>
<protein>
    <recommendedName>
        <fullName evidence="3">CCHC-type domain-containing protein</fullName>
    </recommendedName>
</protein>
<feature type="compositionally biased region" description="Polar residues" evidence="2">
    <location>
        <begin position="21"/>
        <end position="30"/>
    </location>
</feature>
<dbReference type="EMBL" id="JAIWYP010000003">
    <property type="protein sequence ID" value="KAH3855996.1"/>
    <property type="molecule type" value="Genomic_DNA"/>
</dbReference>
<evidence type="ECO:0000256" key="1">
    <source>
        <dbReference type="PROSITE-ProRule" id="PRU00047"/>
    </source>
</evidence>
<reference evidence="4" key="1">
    <citation type="journal article" date="2019" name="bioRxiv">
        <title>The Genome of the Zebra Mussel, Dreissena polymorpha: A Resource for Invasive Species Research.</title>
        <authorList>
            <person name="McCartney M.A."/>
            <person name="Auch B."/>
            <person name="Kono T."/>
            <person name="Mallez S."/>
            <person name="Zhang Y."/>
            <person name="Obille A."/>
            <person name="Becker A."/>
            <person name="Abrahante J.E."/>
            <person name="Garbe J."/>
            <person name="Badalamenti J.P."/>
            <person name="Herman A."/>
            <person name="Mangelson H."/>
            <person name="Liachko I."/>
            <person name="Sullivan S."/>
            <person name="Sone E.D."/>
            <person name="Koren S."/>
            <person name="Silverstein K.A.T."/>
            <person name="Beckman K.B."/>
            <person name="Gohl D.M."/>
        </authorList>
    </citation>
    <scope>NUCLEOTIDE SEQUENCE</scope>
    <source>
        <strain evidence="4">Duluth1</strain>
        <tissue evidence="4">Whole animal</tissue>
    </source>
</reference>
<keyword evidence="5" id="KW-1185">Reference proteome</keyword>
<evidence type="ECO:0000313" key="5">
    <source>
        <dbReference type="Proteomes" id="UP000828390"/>
    </source>
</evidence>
<feature type="domain" description="CCHC-type" evidence="3">
    <location>
        <begin position="142"/>
        <end position="156"/>
    </location>
</feature>
<sequence length="159" mass="18535">MFKAEIRKLEQEFQSRKSTGKSKQCQATTLKPKNSELGEIKSLLEKMNARIEVLEKEKGQTNVMQQYPQNRRGNPGETEANPQTRGSDRGYHVRGQRGPRHFRGIRDQFQGRRPFRGQGRGTESYRPKRPFGSNMFKPHIQCYSCNEYRHFASECPLNE</sequence>
<organism evidence="4 5">
    <name type="scientific">Dreissena polymorpha</name>
    <name type="common">Zebra mussel</name>
    <name type="synonym">Mytilus polymorpha</name>
    <dbReference type="NCBI Taxonomy" id="45954"/>
    <lineage>
        <taxon>Eukaryota</taxon>
        <taxon>Metazoa</taxon>
        <taxon>Spiralia</taxon>
        <taxon>Lophotrochozoa</taxon>
        <taxon>Mollusca</taxon>
        <taxon>Bivalvia</taxon>
        <taxon>Autobranchia</taxon>
        <taxon>Heteroconchia</taxon>
        <taxon>Euheterodonta</taxon>
        <taxon>Imparidentia</taxon>
        <taxon>Neoheterodontei</taxon>
        <taxon>Myida</taxon>
        <taxon>Dreissenoidea</taxon>
        <taxon>Dreissenidae</taxon>
        <taxon>Dreissena</taxon>
    </lineage>
</organism>
<dbReference type="GO" id="GO:0003676">
    <property type="term" value="F:nucleic acid binding"/>
    <property type="evidence" value="ECO:0007669"/>
    <property type="project" value="InterPro"/>
</dbReference>
<accession>A0A9D4LDA3</accession>
<feature type="region of interest" description="Disordered" evidence="2">
    <location>
        <begin position="1"/>
        <end position="30"/>
    </location>
</feature>
<dbReference type="Proteomes" id="UP000828390">
    <property type="component" value="Unassembled WGS sequence"/>
</dbReference>
<feature type="region of interest" description="Disordered" evidence="2">
    <location>
        <begin position="55"/>
        <end position="132"/>
    </location>
</feature>
<feature type="compositionally biased region" description="Polar residues" evidence="2">
    <location>
        <begin position="60"/>
        <end position="72"/>
    </location>
</feature>
<name>A0A9D4LDA3_DREPO</name>